<dbReference type="AlphaFoldDB" id="A0A0D6A2S0"/>
<dbReference type="PANTHER" id="PTHR39624:SF2">
    <property type="entry name" value="OSMC-LIKE PROTEIN"/>
    <property type="match status" value="1"/>
</dbReference>
<reference evidence="2 4" key="2">
    <citation type="submission" date="2019-09" db="EMBL/GenBank/DDBJ databases">
        <title>Genome sequencing of Lactobacillus acetotolerans.</title>
        <authorList>
            <person name="Kim K."/>
        </authorList>
    </citation>
    <scope>NUCLEOTIDE SEQUENCE [LARGE SCALE GENOMIC DNA]</scope>
    <source>
        <strain evidence="2 4">LA749</strain>
    </source>
</reference>
<gene>
    <name evidence="2" type="ORF">LA749_03160</name>
    <name evidence="1" type="ORF">LBAT_0585</name>
</gene>
<dbReference type="InterPro" id="IPR036102">
    <property type="entry name" value="OsmC/Ohrsf"/>
</dbReference>
<proteinExistence type="predicted"/>
<dbReference type="PANTHER" id="PTHR39624">
    <property type="entry name" value="PROTEIN INVOLVED IN RIMO-MEDIATED BETA-METHYLTHIOLATION OF RIBOSOMAL PROTEIN S12 YCAO"/>
    <property type="match status" value="1"/>
</dbReference>
<dbReference type="PATRIC" id="fig|1600.4.peg.600"/>
<evidence type="ECO:0000313" key="2">
    <source>
        <dbReference type="EMBL" id="QFG51046.1"/>
    </source>
</evidence>
<dbReference type="GeneID" id="78211980"/>
<accession>A0A0D6A2S0</accession>
<dbReference type="Gene3D" id="3.30.300.20">
    <property type="match status" value="1"/>
</dbReference>
<dbReference type="InterPro" id="IPR003718">
    <property type="entry name" value="OsmC/Ohr_fam"/>
</dbReference>
<evidence type="ECO:0000313" key="1">
    <source>
        <dbReference type="EMBL" id="BAQ56974.1"/>
    </source>
</evidence>
<dbReference type="EMBL" id="AP014808">
    <property type="protein sequence ID" value="BAQ56974.1"/>
    <property type="molecule type" value="Genomic_DNA"/>
</dbReference>
<keyword evidence="3" id="KW-1185">Reference proteome</keyword>
<organism evidence="1 3">
    <name type="scientific">Lactobacillus acetotolerans</name>
    <dbReference type="NCBI Taxonomy" id="1600"/>
    <lineage>
        <taxon>Bacteria</taxon>
        <taxon>Bacillati</taxon>
        <taxon>Bacillota</taxon>
        <taxon>Bacilli</taxon>
        <taxon>Lactobacillales</taxon>
        <taxon>Lactobacillaceae</taxon>
        <taxon>Lactobacillus</taxon>
    </lineage>
</organism>
<dbReference type="RefSeq" id="WP_056970028.1">
    <property type="nucleotide sequence ID" value="NZ_AP014808.1"/>
</dbReference>
<sequence length="137" mass="15060">MSKYTVNSYLVDDGIQVKTEAGKHTIICDEGLSDGGKDSGPDPVEYLAAAVDSCISISVGEINKTRHLNIKKFHIENHVMFKKTGPSTAIVSEMNLKVSFDSSMSKEEKEKFMKQTALVSTVYQTVSRAVKINLTVE</sequence>
<dbReference type="OrthoDB" id="1433018at2"/>
<dbReference type="STRING" id="1600.LBAT_0585"/>
<reference evidence="1 3" key="1">
    <citation type="submission" date="2015-03" db="EMBL/GenBank/DDBJ databases">
        <title>Complete genome sequence of Lactobacillus acetotolerans NBRC 13120.</title>
        <authorList>
            <person name="Toh H."/>
            <person name="Morita H."/>
            <person name="Fujita N."/>
        </authorList>
    </citation>
    <scope>NUCLEOTIDE SEQUENCE [LARGE SCALE GENOMIC DNA]</scope>
    <source>
        <strain evidence="1 3">NBRC 13120</strain>
    </source>
</reference>
<dbReference type="Proteomes" id="UP000325393">
    <property type="component" value="Chromosome"/>
</dbReference>
<dbReference type="KEGG" id="lae:LBAT_0585"/>
<dbReference type="Pfam" id="PF02566">
    <property type="entry name" value="OsmC"/>
    <property type="match status" value="1"/>
</dbReference>
<dbReference type="Proteomes" id="UP000035709">
    <property type="component" value="Chromosome"/>
</dbReference>
<dbReference type="SUPFAM" id="SSF82784">
    <property type="entry name" value="OsmC-like"/>
    <property type="match status" value="1"/>
</dbReference>
<evidence type="ECO:0000313" key="3">
    <source>
        <dbReference type="Proteomes" id="UP000035709"/>
    </source>
</evidence>
<dbReference type="InterPro" id="IPR015946">
    <property type="entry name" value="KH_dom-like_a/b"/>
</dbReference>
<dbReference type="EMBL" id="CP044496">
    <property type="protein sequence ID" value="QFG51046.1"/>
    <property type="molecule type" value="Genomic_DNA"/>
</dbReference>
<protein>
    <submittedName>
        <fullName evidence="2">OsmC family protein</fullName>
    </submittedName>
</protein>
<evidence type="ECO:0000313" key="4">
    <source>
        <dbReference type="Proteomes" id="UP000325393"/>
    </source>
</evidence>
<name>A0A0D6A2S0_9LACO</name>